<dbReference type="Proteomes" id="UP001222932">
    <property type="component" value="Unassembled WGS sequence"/>
</dbReference>
<evidence type="ECO:0000313" key="7">
    <source>
        <dbReference type="Proteomes" id="UP001222932"/>
    </source>
</evidence>
<keyword evidence="2" id="KW-0689">Ribosomal protein</keyword>
<dbReference type="InterPro" id="IPR001848">
    <property type="entry name" value="Ribosomal_uS10"/>
</dbReference>
<evidence type="ECO:0000256" key="4">
    <source>
        <dbReference type="SAM" id="MobiDB-lite"/>
    </source>
</evidence>
<feature type="region of interest" description="Disordered" evidence="4">
    <location>
        <begin position="226"/>
        <end position="264"/>
    </location>
</feature>
<dbReference type="InterPro" id="IPR027486">
    <property type="entry name" value="Ribosomal_uS10_dom"/>
</dbReference>
<organism evidence="6 7">
    <name type="scientific">Cutaneotrichosporon spelunceum</name>
    <dbReference type="NCBI Taxonomy" id="1672016"/>
    <lineage>
        <taxon>Eukaryota</taxon>
        <taxon>Fungi</taxon>
        <taxon>Dikarya</taxon>
        <taxon>Basidiomycota</taxon>
        <taxon>Agaricomycotina</taxon>
        <taxon>Tremellomycetes</taxon>
        <taxon>Trichosporonales</taxon>
        <taxon>Trichosporonaceae</taxon>
        <taxon>Cutaneotrichosporon</taxon>
    </lineage>
</organism>
<dbReference type="PANTHER" id="PTHR11700">
    <property type="entry name" value="30S RIBOSOMAL PROTEIN S10 FAMILY MEMBER"/>
    <property type="match status" value="1"/>
</dbReference>
<dbReference type="GO" id="GO:0005840">
    <property type="term" value="C:ribosome"/>
    <property type="evidence" value="ECO:0007669"/>
    <property type="project" value="UniProtKB-KW"/>
</dbReference>
<comment type="caution">
    <text evidence="6">The sequence shown here is derived from an EMBL/GenBank/DDBJ whole genome shotgun (WGS) entry which is preliminary data.</text>
</comment>
<dbReference type="InterPro" id="IPR036838">
    <property type="entry name" value="Ribosomal_uS10_dom_sf"/>
</dbReference>
<dbReference type="HAMAP" id="MF_00508">
    <property type="entry name" value="Ribosomal_uS10"/>
    <property type="match status" value="1"/>
</dbReference>
<dbReference type="EMBL" id="BTCM01000003">
    <property type="protein sequence ID" value="GMK57075.1"/>
    <property type="molecule type" value="Genomic_DNA"/>
</dbReference>
<dbReference type="Gene3D" id="3.30.70.600">
    <property type="entry name" value="Ribosomal protein S10 domain"/>
    <property type="match status" value="1"/>
</dbReference>
<dbReference type="GO" id="GO:0006412">
    <property type="term" value="P:translation"/>
    <property type="evidence" value="ECO:0007669"/>
    <property type="project" value="InterPro"/>
</dbReference>
<accession>A0AAD3TUB8</accession>
<dbReference type="GO" id="GO:0003735">
    <property type="term" value="F:structural constituent of ribosome"/>
    <property type="evidence" value="ECO:0007669"/>
    <property type="project" value="InterPro"/>
</dbReference>
<comment type="similarity">
    <text evidence="1">Belongs to the universal ribosomal protein uS10 family.</text>
</comment>
<gene>
    <name evidence="6" type="primary">RSM10</name>
    <name evidence="6" type="ORF">CspeluHIS016_0309150</name>
</gene>
<evidence type="ECO:0000313" key="6">
    <source>
        <dbReference type="EMBL" id="GMK57075.1"/>
    </source>
</evidence>
<evidence type="ECO:0000256" key="3">
    <source>
        <dbReference type="ARBA" id="ARBA00023274"/>
    </source>
</evidence>
<reference evidence="6" key="1">
    <citation type="journal article" date="2023" name="BMC Genomics">
        <title>Chromosome-level genome assemblies of Cutaneotrichosporon spp. (Trichosporonales, Basidiomycota) reveal imbalanced evolution between nucleotide sequences and chromosome synteny.</title>
        <authorList>
            <person name="Kobayashi Y."/>
            <person name="Kayamori A."/>
            <person name="Aoki K."/>
            <person name="Shiwa Y."/>
            <person name="Matsutani M."/>
            <person name="Fujita N."/>
            <person name="Sugita T."/>
            <person name="Iwasaki W."/>
            <person name="Tanaka N."/>
            <person name="Takashima M."/>
        </authorList>
    </citation>
    <scope>NUCLEOTIDE SEQUENCE</scope>
    <source>
        <strain evidence="6">HIS016</strain>
    </source>
</reference>
<dbReference type="Pfam" id="PF00338">
    <property type="entry name" value="Ribosomal_S10"/>
    <property type="match status" value="1"/>
</dbReference>
<keyword evidence="7" id="KW-1185">Reference proteome</keyword>
<evidence type="ECO:0000259" key="5">
    <source>
        <dbReference type="SMART" id="SM01403"/>
    </source>
</evidence>
<name>A0AAD3TUB8_9TREE</name>
<dbReference type="GO" id="GO:1990904">
    <property type="term" value="C:ribonucleoprotein complex"/>
    <property type="evidence" value="ECO:0007669"/>
    <property type="project" value="UniProtKB-KW"/>
</dbReference>
<evidence type="ECO:0000256" key="1">
    <source>
        <dbReference type="ARBA" id="ARBA00007102"/>
    </source>
</evidence>
<feature type="compositionally biased region" description="Basic and acidic residues" evidence="4">
    <location>
        <begin position="242"/>
        <end position="264"/>
    </location>
</feature>
<sequence length="264" mass="28266">MATKRALGVLRTSNSVASSSRGLATSVIVRDELARAQVSDPSPVEMDSSKLRLEFPPLTRATPTHGVHVATLHLRAHYPFALDVQARIAMQAASALRIPTSGAAALPTKTELTTVIKGPFVHKKSQENFVRKTHKRAIKVFDAERDTLDLWLRYIRKNAMGGVAMKAYVHEYAEFGFGAAEKADLEGRLAGGSVAAAAKEIVEAFGGLEFESAAKVVEAPKEAALATEAKVEATPTTPATEVKTEEAVEKTDAEPAHEAKDPQA</sequence>
<evidence type="ECO:0000256" key="2">
    <source>
        <dbReference type="ARBA" id="ARBA00022980"/>
    </source>
</evidence>
<feature type="compositionally biased region" description="Low complexity" evidence="4">
    <location>
        <begin position="226"/>
        <end position="241"/>
    </location>
</feature>
<dbReference type="AlphaFoldDB" id="A0AAD3TUB8"/>
<proteinExistence type="inferred from homology"/>
<feature type="domain" description="Small ribosomal subunit protein uS10" evidence="5">
    <location>
        <begin position="71"/>
        <end position="168"/>
    </location>
</feature>
<protein>
    <recommendedName>
        <fullName evidence="5">Small ribosomal subunit protein uS10 domain-containing protein</fullName>
    </recommendedName>
</protein>
<dbReference type="SMART" id="SM01403">
    <property type="entry name" value="Ribosomal_S10"/>
    <property type="match status" value="1"/>
</dbReference>
<dbReference type="SUPFAM" id="SSF54999">
    <property type="entry name" value="Ribosomal protein S10"/>
    <property type="match status" value="1"/>
</dbReference>
<keyword evidence="3" id="KW-0687">Ribonucleoprotein</keyword>
<reference evidence="6" key="2">
    <citation type="submission" date="2023-06" db="EMBL/GenBank/DDBJ databases">
        <authorList>
            <person name="Kobayashi Y."/>
            <person name="Kayamori A."/>
            <person name="Aoki K."/>
            <person name="Shiwa Y."/>
            <person name="Fujita N."/>
            <person name="Sugita T."/>
            <person name="Iwasaki W."/>
            <person name="Tanaka N."/>
            <person name="Takashima M."/>
        </authorList>
    </citation>
    <scope>NUCLEOTIDE SEQUENCE</scope>
    <source>
        <strain evidence="6">HIS016</strain>
    </source>
</reference>